<evidence type="ECO:0000256" key="2">
    <source>
        <dbReference type="ARBA" id="ARBA00022448"/>
    </source>
</evidence>
<keyword evidence="8 9" id="KW-0472">Membrane</keyword>
<name>A0A2N3WWE9_9NOCA</name>
<comment type="subcellular location">
    <subcellularLocation>
        <location evidence="1 9">Cell membrane</location>
        <topology evidence="1 9">Single-pass membrane protein</topology>
    </subcellularLocation>
</comment>
<dbReference type="Pfam" id="PF02416">
    <property type="entry name" value="TatA_B_E"/>
    <property type="match status" value="1"/>
</dbReference>
<evidence type="ECO:0000256" key="9">
    <source>
        <dbReference type="HAMAP-Rule" id="MF_00236"/>
    </source>
</evidence>
<keyword evidence="4 9" id="KW-0812">Transmembrane</keyword>
<keyword evidence="12" id="KW-1185">Reference proteome</keyword>
<dbReference type="HAMAP" id="MF_00236">
    <property type="entry name" value="TatA_E"/>
    <property type="match status" value="1"/>
</dbReference>
<evidence type="ECO:0000256" key="7">
    <source>
        <dbReference type="ARBA" id="ARBA00023010"/>
    </source>
</evidence>
<dbReference type="InterPro" id="IPR006312">
    <property type="entry name" value="TatA/E"/>
</dbReference>
<dbReference type="GO" id="GO:0008320">
    <property type="term" value="F:protein transmembrane transporter activity"/>
    <property type="evidence" value="ECO:0007669"/>
    <property type="project" value="UniProtKB-UniRule"/>
</dbReference>
<evidence type="ECO:0000256" key="6">
    <source>
        <dbReference type="ARBA" id="ARBA00022989"/>
    </source>
</evidence>
<dbReference type="PANTHER" id="PTHR42982">
    <property type="entry name" value="SEC-INDEPENDENT PROTEIN TRANSLOCASE PROTEIN TATA"/>
    <property type="match status" value="1"/>
</dbReference>
<evidence type="ECO:0000313" key="12">
    <source>
        <dbReference type="Proteomes" id="UP000233766"/>
    </source>
</evidence>
<protein>
    <recommendedName>
        <fullName evidence="9">Sec-independent protein translocase protein TatA</fullName>
    </recommendedName>
</protein>
<dbReference type="OrthoDB" id="5245163at2"/>
<sequence length="86" mass="9322">MGQFSVWHWAIVAAVFLLFFGAKRMPDAARGLGRSLRIFKSEVSQMQSETDSSAQDTPAHQTANVLPPTQSSAPAGSERVFLSKSP</sequence>
<keyword evidence="7 9" id="KW-0811">Translocation</keyword>
<feature type="compositionally biased region" description="Polar residues" evidence="10">
    <location>
        <begin position="44"/>
        <end position="74"/>
    </location>
</feature>
<dbReference type="Proteomes" id="UP000233766">
    <property type="component" value="Unassembled WGS sequence"/>
</dbReference>
<dbReference type="NCBIfam" id="TIGR01411">
    <property type="entry name" value="tatAE"/>
    <property type="match status" value="1"/>
</dbReference>
<comment type="subunit">
    <text evidence="9">The Tat system comprises two distinct complexes: a TatABC complex, containing multiple copies of TatA, TatB and TatC subunits, and a separate TatA complex, containing only TatA subunits. Substrates initially bind to the TatABC complex, which probably triggers association of the separate TatA complex to form the active translocon.</text>
</comment>
<keyword evidence="2 9" id="KW-0813">Transport</keyword>
<feature type="region of interest" description="Disordered" evidence="10">
    <location>
        <begin position="44"/>
        <end position="86"/>
    </location>
</feature>
<comment type="function">
    <text evidence="9">Part of the twin-arginine translocation (Tat) system that transports large folded proteins containing a characteristic twin-arginine motif in their signal peptide across membranes. TatA could form the protein-conducting channel of the Tat system.</text>
</comment>
<dbReference type="AlphaFoldDB" id="A0A2N3WWE9"/>
<keyword evidence="5 9" id="KW-0653">Protein transport</keyword>
<dbReference type="GO" id="GO:0033281">
    <property type="term" value="C:TAT protein transport complex"/>
    <property type="evidence" value="ECO:0007669"/>
    <property type="project" value="UniProtKB-UniRule"/>
</dbReference>
<organism evidence="11 12">
    <name type="scientific">Nocardia fluminea</name>
    <dbReference type="NCBI Taxonomy" id="134984"/>
    <lineage>
        <taxon>Bacteria</taxon>
        <taxon>Bacillati</taxon>
        <taxon>Actinomycetota</taxon>
        <taxon>Actinomycetes</taxon>
        <taxon>Mycobacteriales</taxon>
        <taxon>Nocardiaceae</taxon>
        <taxon>Nocardia</taxon>
    </lineage>
</organism>
<dbReference type="RefSeq" id="WP_101462687.1">
    <property type="nucleotide sequence ID" value="NZ_PJMW01000001.1"/>
</dbReference>
<keyword evidence="6 9" id="KW-1133">Transmembrane helix</keyword>
<evidence type="ECO:0000256" key="10">
    <source>
        <dbReference type="SAM" id="MobiDB-lite"/>
    </source>
</evidence>
<dbReference type="Gene3D" id="1.20.5.3310">
    <property type="match status" value="1"/>
</dbReference>
<evidence type="ECO:0000256" key="4">
    <source>
        <dbReference type="ARBA" id="ARBA00022692"/>
    </source>
</evidence>
<accession>A0A2N3WWE9</accession>
<keyword evidence="3 9" id="KW-1003">Cell membrane</keyword>
<evidence type="ECO:0000256" key="8">
    <source>
        <dbReference type="ARBA" id="ARBA00023136"/>
    </source>
</evidence>
<reference evidence="11 12" key="1">
    <citation type="submission" date="2017-12" db="EMBL/GenBank/DDBJ databases">
        <title>Sequencing the genomes of 1000 Actinobacteria strains.</title>
        <authorList>
            <person name="Klenk H.-P."/>
        </authorList>
    </citation>
    <scope>NUCLEOTIDE SEQUENCE [LARGE SCALE GENOMIC DNA]</scope>
    <source>
        <strain evidence="11 12">DSM 44489</strain>
    </source>
</reference>
<evidence type="ECO:0000256" key="5">
    <source>
        <dbReference type="ARBA" id="ARBA00022927"/>
    </source>
</evidence>
<dbReference type="EMBL" id="PJMW01000001">
    <property type="protein sequence ID" value="PKV98184.1"/>
    <property type="molecule type" value="Genomic_DNA"/>
</dbReference>
<evidence type="ECO:0000256" key="3">
    <source>
        <dbReference type="ARBA" id="ARBA00022475"/>
    </source>
</evidence>
<gene>
    <name evidence="9" type="primary">tatA</name>
    <name evidence="11" type="ORF">ATK86_0194</name>
</gene>
<feature type="transmembrane region" description="Helical" evidence="9">
    <location>
        <begin position="6"/>
        <end position="22"/>
    </location>
</feature>
<dbReference type="PANTHER" id="PTHR42982:SF8">
    <property type="entry name" value="SEC-INDEPENDENT PROTEIN TRANSLOCASE PROTEIN TATA"/>
    <property type="match status" value="1"/>
</dbReference>
<comment type="caution">
    <text evidence="11">The sequence shown here is derived from an EMBL/GenBank/DDBJ whole genome shotgun (WGS) entry which is preliminary data.</text>
</comment>
<evidence type="ECO:0000313" key="11">
    <source>
        <dbReference type="EMBL" id="PKV98184.1"/>
    </source>
</evidence>
<dbReference type="GO" id="GO:0043953">
    <property type="term" value="P:protein transport by the Tat complex"/>
    <property type="evidence" value="ECO:0007669"/>
    <property type="project" value="UniProtKB-UniRule"/>
</dbReference>
<proteinExistence type="inferred from homology"/>
<comment type="similarity">
    <text evidence="9">Belongs to the TatA/E family.</text>
</comment>
<dbReference type="InterPro" id="IPR003369">
    <property type="entry name" value="TatA/B/E"/>
</dbReference>
<dbReference type="NCBIfam" id="NF001854">
    <property type="entry name" value="PRK00575.1"/>
    <property type="match status" value="1"/>
</dbReference>
<evidence type="ECO:0000256" key="1">
    <source>
        <dbReference type="ARBA" id="ARBA00004162"/>
    </source>
</evidence>